<dbReference type="InterPro" id="IPR036380">
    <property type="entry name" value="Isochorismatase-like_sf"/>
</dbReference>
<evidence type="ECO:0000313" key="3">
    <source>
        <dbReference type="EMBL" id="NYI66491.1"/>
    </source>
</evidence>
<dbReference type="Proteomes" id="UP000539111">
    <property type="component" value="Unassembled WGS sequence"/>
</dbReference>
<dbReference type="Gene3D" id="3.40.50.850">
    <property type="entry name" value="Isochorismatase-like"/>
    <property type="match status" value="1"/>
</dbReference>
<evidence type="ECO:0000313" key="4">
    <source>
        <dbReference type="Proteomes" id="UP000539111"/>
    </source>
</evidence>
<organism evidence="3 4">
    <name type="scientific">Spelaeicoccus albus</name>
    <dbReference type="NCBI Taxonomy" id="1280376"/>
    <lineage>
        <taxon>Bacteria</taxon>
        <taxon>Bacillati</taxon>
        <taxon>Actinomycetota</taxon>
        <taxon>Actinomycetes</taxon>
        <taxon>Micrococcales</taxon>
        <taxon>Brevibacteriaceae</taxon>
        <taxon>Spelaeicoccus</taxon>
    </lineage>
</organism>
<reference evidence="3 4" key="1">
    <citation type="submission" date="2020-07" db="EMBL/GenBank/DDBJ databases">
        <title>Sequencing the genomes of 1000 actinobacteria strains.</title>
        <authorList>
            <person name="Klenk H.-P."/>
        </authorList>
    </citation>
    <scope>NUCLEOTIDE SEQUENCE [LARGE SCALE GENOMIC DNA]</scope>
    <source>
        <strain evidence="3 4">DSM 26341</strain>
    </source>
</reference>
<name>A0A7Z0CZM7_9MICO</name>
<dbReference type="CDD" id="cd00431">
    <property type="entry name" value="cysteine_hydrolases"/>
    <property type="match status" value="1"/>
</dbReference>
<comment type="caution">
    <text evidence="3">The sequence shown here is derived from an EMBL/GenBank/DDBJ whole genome shotgun (WGS) entry which is preliminary data.</text>
</comment>
<dbReference type="SUPFAM" id="SSF52499">
    <property type="entry name" value="Isochorismatase-like hydrolases"/>
    <property type="match status" value="1"/>
</dbReference>
<dbReference type="GO" id="GO:0016787">
    <property type="term" value="F:hydrolase activity"/>
    <property type="evidence" value="ECO:0007669"/>
    <property type="project" value="UniProtKB-KW"/>
</dbReference>
<accession>A0A7Z0CZM7</accession>
<dbReference type="InterPro" id="IPR000868">
    <property type="entry name" value="Isochorismatase-like_dom"/>
</dbReference>
<sequence>MSTSGTALLVMDFQHGIVERLDTPEAVSTAGRAVAAARNAGIPVFFVRVAFRPGYPEVADTNLSFGRAKQHAGDTMNEANAATQIDAALSPLPGEPIVTKRRISAFTGSDLDVLLRGANADHIVLAGISTSGVVLSTLRQAADLDFSITVLEDACADADPEVHRVLTEKIFPRQAAVTTADEWIKSLN</sequence>
<dbReference type="Pfam" id="PF00857">
    <property type="entry name" value="Isochorismatase"/>
    <property type="match status" value="1"/>
</dbReference>
<protein>
    <submittedName>
        <fullName evidence="3">Nicotinamidase-related amidase</fullName>
    </submittedName>
</protein>
<keyword evidence="1" id="KW-0378">Hydrolase</keyword>
<evidence type="ECO:0000256" key="1">
    <source>
        <dbReference type="ARBA" id="ARBA00022801"/>
    </source>
</evidence>
<feature type="domain" description="Plant heme peroxidase family profile" evidence="2">
    <location>
        <begin position="1"/>
        <end position="188"/>
    </location>
</feature>
<dbReference type="PANTHER" id="PTHR43540:SF1">
    <property type="entry name" value="ISOCHORISMATASE HYDROLASE"/>
    <property type="match status" value="1"/>
</dbReference>
<dbReference type="InterPro" id="IPR050272">
    <property type="entry name" value="Isochorismatase-like_hydrls"/>
</dbReference>
<dbReference type="EMBL" id="JACBZP010000001">
    <property type="protein sequence ID" value="NYI66491.1"/>
    <property type="molecule type" value="Genomic_DNA"/>
</dbReference>
<dbReference type="InterPro" id="IPR002016">
    <property type="entry name" value="Haem_peroxidase"/>
</dbReference>
<dbReference type="GO" id="GO:0004601">
    <property type="term" value="F:peroxidase activity"/>
    <property type="evidence" value="ECO:0007669"/>
    <property type="project" value="InterPro"/>
</dbReference>
<dbReference type="PROSITE" id="PS50873">
    <property type="entry name" value="PEROXIDASE_4"/>
    <property type="match status" value="1"/>
</dbReference>
<keyword evidence="4" id="KW-1185">Reference proteome</keyword>
<dbReference type="PANTHER" id="PTHR43540">
    <property type="entry name" value="PEROXYUREIDOACRYLATE/UREIDOACRYLATE AMIDOHYDROLASE-RELATED"/>
    <property type="match status" value="1"/>
</dbReference>
<gene>
    <name evidence="3" type="ORF">BJY26_000797</name>
</gene>
<dbReference type="AlphaFoldDB" id="A0A7Z0CZM7"/>
<dbReference type="RefSeq" id="WP_179425889.1">
    <property type="nucleotide sequence ID" value="NZ_JACBZP010000001.1"/>
</dbReference>
<proteinExistence type="predicted"/>
<dbReference type="GO" id="GO:0006979">
    <property type="term" value="P:response to oxidative stress"/>
    <property type="evidence" value="ECO:0007669"/>
    <property type="project" value="InterPro"/>
</dbReference>
<dbReference type="GO" id="GO:0020037">
    <property type="term" value="F:heme binding"/>
    <property type="evidence" value="ECO:0007669"/>
    <property type="project" value="InterPro"/>
</dbReference>
<evidence type="ECO:0000259" key="2">
    <source>
        <dbReference type="PROSITE" id="PS50873"/>
    </source>
</evidence>